<evidence type="ECO:0000313" key="10">
    <source>
        <dbReference type="EMBL" id="RAR15966.1"/>
    </source>
</evidence>
<comment type="caution">
    <text evidence="10">The sequence shown here is derived from an EMBL/GenBank/DDBJ whole genome shotgun (WGS) entry which is preliminary data.</text>
</comment>
<evidence type="ECO:0000259" key="9">
    <source>
        <dbReference type="PROSITE" id="PS50850"/>
    </source>
</evidence>
<keyword evidence="11" id="KW-1185">Reference proteome</keyword>
<feature type="compositionally biased region" description="Basic and acidic residues" evidence="6">
    <location>
        <begin position="271"/>
        <end position="287"/>
    </location>
</feature>
<feature type="transmembrane region" description="Helical" evidence="7">
    <location>
        <begin position="454"/>
        <end position="473"/>
    </location>
</feature>
<dbReference type="SUPFAM" id="SSF52047">
    <property type="entry name" value="RNI-like"/>
    <property type="match status" value="1"/>
</dbReference>
<dbReference type="Proteomes" id="UP000249619">
    <property type="component" value="Unassembled WGS sequence"/>
</dbReference>
<feature type="transmembrane region" description="Helical" evidence="7">
    <location>
        <begin position="114"/>
        <end position="134"/>
    </location>
</feature>
<dbReference type="InterPro" id="IPR055481">
    <property type="entry name" value="DUF7053"/>
</dbReference>
<feature type="domain" description="F-box" evidence="8">
    <location>
        <begin position="1102"/>
        <end position="1148"/>
    </location>
</feature>
<feature type="transmembrane region" description="Helical" evidence="7">
    <location>
        <begin position="140"/>
        <end position="165"/>
    </location>
</feature>
<dbReference type="SMART" id="SM00256">
    <property type="entry name" value="FBOX"/>
    <property type="match status" value="1"/>
</dbReference>
<evidence type="ECO:0000313" key="11">
    <source>
        <dbReference type="Proteomes" id="UP000249619"/>
    </source>
</evidence>
<keyword evidence="5 7" id="KW-0472">Membrane</keyword>
<feature type="domain" description="Major facilitator superfamily (MFS) profile" evidence="9">
    <location>
        <begin position="49"/>
        <end position="508"/>
    </location>
</feature>
<keyword evidence="4 7" id="KW-1133">Transmembrane helix</keyword>
<dbReference type="SUPFAM" id="SSF81383">
    <property type="entry name" value="F-box domain"/>
    <property type="match status" value="1"/>
</dbReference>
<feature type="transmembrane region" description="Helical" evidence="7">
    <location>
        <begin position="217"/>
        <end position="236"/>
    </location>
</feature>
<protein>
    <submittedName>
        <fullName evidence="10">RNI-like protein</fullName>
    </submittedName>
</protein>
<feature type="transmembrane region" description="Helical" evidence="7">
    <location>
        <begin position="334"/>
        <end position="355"/>
    </location>
</feature>
<dbReference type="InterPro" id="IPR011701">
    <property type="entry name" value="MFS"/>
</dbReference>
<feature type="transmembrane region" description="Helical" evidence="7">
    <location>
        <begin position="485"/>
        <end position="504"/>
    </location>
</feature>
<dbReference type="PROSITE" id="PS50850">
    <property type="entry name" value="MFS"/>
    <property type="match status" value="1"/>
</dbReference>
<dbReference type="InterPro" id="IPR001810">
    <property type="entry name" value="F-box_dom"/>
</dbReference>
<dbReference type="SUPFAM" id="SSF103473">
    <property type="entry name" value="MFS general substrate transporter"/>
    <property type="match status" value="1"/>
</dbReference>
<feature type="transmembrane region" description="Helical" evidence="7">
    <location>
        <begin position="422"/>
        <end position="442"/>
    </location>
</feature>
<dbReference type="InterPro" id="IPR001611">
    <property type="entry name" value="Leu-rich_rpt"/>
</dbReference>
<evidence type="ECO:0000256" key="7">
    <source>
        <dbReference type="SAM" id="Phobius"/>
    </source>
</evidence>
<dbReference type="Pfam" id="PF12937">
    <property type="entry name" value="F-box-like"/>
    <property type="match status" value="1"/>
</dbReference>
<comment type="subcellular location">
    <subcellularLocation>
        <location evidence="1">Membrane</location>
        <topology evidence="1">Multi-pass membrane protein</topology>
    </subcellularLocation>
</comment>
<evidence type="ECO:0000256" key="3">
    <source>
        <dbReference type="ARBA" id="ARBA00022692"/>
    </source>
</evidence>
<evidence type="ECO:0000256" key="5">
    <source>
        <dbReference type="ARBA" id="ARBA00023136"/>
    </source>
</evidence>
<dbReference type="Pfam" id="PF07690">
    <property type="entry name" value="MFS_1"/>
    <property type="match status" value="1"/>
</dbReference>
<dbReference type="PROSITE" id="PS50181">
    <property type="entry name" value="FBOX"/>
    <property type="match status" value="1"/>
</dbReference>
<feature type="transmembrane region" description="Helical" evidence="7">
    <location>
        <begin position="394"/>
        <end position="416"/>
    </location>
</feature>
<dbReference type="InterPro" id="IPR036259">
    <property type="entry name" value="MFS_trans_sf"/>
</dbReference>
<proteinExistence type="predicted"/>
<accession>A0A364NFB9</accession>
<feature type="transmembrane region" description="Helical" evidence="7">
    <location>
        <begin position="45"/>
        <end position="62"/>
    </location>
</feature>
<feature type="compositionally biased region" description="Polar residues" evidence="6">
    <location>
        <begin position="289"/>
        <end position="299"/>
    </location>
</feature>
<dbReference type="InterPro" id="IPR032675">
    <property type="entry name" value="LRR_dom_sf"/>
</dbReference>
<dbReference type="Pfam" id="PF23155">
    <property type="entry name" value="DUF7053"/>
    <property type="match status" value="1"/>
</dbReference>
<dbReference type="Gene3D" id="3.80.10.10">
    <property type="entry name" value="Ribonuclease Inhibitor"/>
    <property type="match status" value="3"/>
</dbReference>
<organism evidence="10 11">
    <name type="scientific">Stemphylium lycopersici</name>
    <name type="common">Tomato gray leaf spot disease fungus</name>
    <name type="synonym">Thyrospora lycopersici</name>
    <dbReference type="NCBI Taxonomy" id="183478"/>
    <lineage>
        <taxon>Eukaryota</taxon>
        <taxon>Fungi</taxon>
        <taxon>Dikarya</taxon>
        <taxon>Ascomycota</taxon>
        <taxon>Pezizomycotina</taxon>
        <taxon>Dothideomycetes</taxon>
        <taxon>Pleosporomycetidae</taxon>
        <taxon>Pleosporales</taxon>
        <taxon>Pleosporineae</taxon>
        <taxon>Pleosporaceae</taxon>
        <taxon>Stemphylium</taxon>
    </lineage>
</organism>
<dbReference type="GO" id="GO:0016020">
    <property type="term" value="C:membrane"/>
    <property type="evidence" value="ECO:0007669"/>
    <property type="project" value="UniProtKB-SubCell"/>
</dbReference>
<feature type="region of interest" description="Disordered" evidence="6">
    <location>
        <begin position="1584"/>
        <end position="1630"/>
    </location>
</feature>
<dbReference type="FunFam" id="1.20.1250.20:FF:001331">
    <property type="entry name" value="Uncharacterized protein"/>
    <property type="match status" value="1"/>
</dbReference>
<evidence type="ECO:0000256" key="1">
    <source>
        <dbReference type="ARBA" id="ARBA00004141"/>
    </source>
</evidence>
<evidence type="ECO:0000259" key="8">
    <source>
        <dbReference type="PROSITE" id="PS50181"/>
    </source>
</evidence>
<reference evidence="11" key="1">
    <citation type="submission" date="2018-05" db="EMBL/GenBank/DDBJ databases">
        <title>Draft genome sequence of Stemphylium lycopersici strain CIDEFI 213.</title>
        <authorList>
            <person name="Medina R."/>
            <person name="Franco M.E.E."/>
            <person name="Lucentini C.G."/>
            <person name="Saparrat M.C.N."/>
            <person name="Balatti P.A."/>
        </authorList>
    </citation>
    <scope>NUCLEOTIDE SEQUENCE [LARGE SCALE GENOMIC DNA]</scope>
    <source>
        <strain evidence="11">CIDEFI 213</strain>
    </source>
</reference>
<evidence type="ECO:0000256" key="6">
    <source>
        <dbReference type="SAM" id="MobiDB-lite"/>
    </source>
</evidence>
<gene>
    <name evidence="10" type="ORF">DDE83_000540</name>
</gene>
<dbReference type="PANTHER" id="PTHR43791:SF21">
    <property type="entry name" value="MAJOR FACILITATOR SUPERFAMILY (MFS) PROFILE DOMAIN-CONTAINING PROTEIN"/>
    <property type="match status" value="1"/>
</dbReference>
<feature type="region of interest" description="Disordered" evidence="6">
    <location>
        <begin position="263"/>
        <end position="306"/>
    </location>
</feature>
<dbReference type="Gene3D" id="1.20.1250.20">
    <property type="entry name" value="MFS general substrate transporter like domains"/>
    <property type="match status" value="2"/>
</dbReference>
<evidence type="ECO:0000256" key="4">
    <source>
        <dbReference type="ARBA" id="ARBA00022989"/>
    </source>
</evidence>
<sequence length="1630" mass="179592">MADGQIYELTEAPASRPQARAMSTDGLHDAHTVDSRLHSRTLLKLDCLLLPFLALLFLFNALDKSNIGNAESAHFTTDIGIDRGALNTAVALFFAFFVSLQPLGAALGRRYGMVLWVPSCMLLWGISTALHAWVRHKWQLYTLRIIIGCLEAGFYPVTVTYLSLFYTRFEFGMRLSFFYGQAAVGGALGGLISYLVFSHFGTDNQDTDSRWRPWQVLFLLEGCLTSLVAVVGYFWLPHSVETAWFLTPEERRYASARVIQDRGLQNTPNETPKDDPAPDEAHDEESRGLLQSSKPSTTPGVPPQHLVDDRGLTPQDVLSAVCNSKIWHILACNILSAVPVYAFSVFLPLVLAPLTENTNPALVNLLTAPPHLCGAITLYLFARYSDKHRIRLKPIFSGLLIMAVGLVIVVSLPASWAIPRYLALNILLSGTYVASPLTVAWISGNTPSPGKRALLLGINGWGNLAGVISAVLYKPKYADTGYIVPFWWTLLCVALAAVGYLLFYRRLSTENEARKSTLQKWSEDDIEAERLHGRGPLPQEHRWLRGVITATGSNRFLKRPTDWLREALQSGREALIAAPPNLTTSLLLTAASTAHKAPTPTNNVLAMLSVAHLSISSCTVSPSPALASIALSSSDADARSSFLAMSLLFVGAITSKVKGTMLGRRIVEARFRRKDVELGSSIGTSSALTTTATLHHVTHLPRSISFTQAVQQLHDHELLIRLDPEYASHETLPSDQSTPDAKRYKITDHMNALPAGLWGTTVTFEAHMTDLEDGVLWVIKAPLGLVQRTTWRCLKREGLGEADQAGEMGVDGEWSLVEDVEIKANRMLVGTVKGKCEENWRGAHGKFLALLKEGELEVLICSRDRILRGQATKCLSWETVVGPVQSASRYPLSHQKPRTQPPGQPQLAHFLLFHLFDVVVGQIAPCSVHLQLAMEPVSIDSVVVDHNDMQTTPGTPASEAMAIEQPKMKGRQRLLQGLQRMGSSPSLAALGRPRSHSLRSGGKASMSCVSLASPGSPYGNSFASSYSSELSNGYSTAPTSVANSPPGTPFWDERTRLRMRTPDVPSSVPLPSARRPFTRDGIEAESDYFSRPVQKAPKRTNFNFWAQMPAEIRIQILRYLEPKQVVRCSRVSKSWHAMCFDGQLWCDLDTTKFYRDISANALVNIITSAGPFVKDLNLRGCVQLREHWGKDGFIESCQNLENFSLQGCRIDRASIHCFLLQNSRLVHVNLSGLAGATNAAMKILAVHCPRVEVLNISWCNNIDNRGLKKVVEGCSKLRDLRAGEVRGWDDVDLMADLFKRNTLERLDLKNCDSLNDEALAALIEGVDEEIDILTDRPIVPPRNLKHLNLTRCRSITDVGVKTLVHNVPFLEGLQVSKCGGLSDDSLNSLLPTVPVLTHLDIEEIDGLTNEVLKTLSESPCAPHLRHLCISYCENLGDAGMLPVLKACSRLASLEMDNTRISDLVLTEAASGLRNRNRGARGLTLSERPEVGLRIEAYDCANVTWTGVREVLSRNAEITHPSSRSASKAATYPREIIKLKCFHNWQPTVEEHTKRVLRGDFAAAARLERKWADWMMLNEEAGVGGAGARRRRRRAREAQLMHADEEEGGAGATGVGRRRRARSGPGGCTVM</sequence>
<dbReference type="InterPro" id="IPR006553">
    <property type="entry name" value="Leu-rich_rpt_Cys-con_subtyp"/>
</dbReference>
<evidence type="ECO:0000256" key="2">
    <source>
        <dbReference type="ARBA" id="ARBA00022448"/>
    </source>
</evidence>
<feature type="transmembrane region" description="Helical" evidence="7">
    <location>
        <begin position="177"/>
        <end position="197"/>
    </location>
</feature>
<dbReference type="InterPro" id="IPR036047">
    <property type="entry name" value="F-box-like_dom_sf"/>
</dbReference>
<keyword evidence="3 7" id="KW-0812">Transmembrane</keyword>
<dbReference type="Pfam" id="PF13516">
    <property type="entry name" value="LRR_6"/>
    <property type="match status" value="2"/>
</dbReference>
<keyword evidence="2" id="KW-0813">Transport</keyword>
<dbReference type="PANTHER" id="PTHR43791">
    <property type="entry name" value="PERMEASE-RELATED"/>
    <property type="match status" value="1"/>
</dbReference>
<feature type="transmembrane region" description="Helical" evidence="7">
    <location>
        <begin position="361"/>
        <end position="382"/>
    </location>
</feature>
<dbReference type="EMBL" id="QGDH01000006">
    <property type="protein sequence ID" value="RAR15966.1"/>
    <property type="molecule type" value="Genomic_DNA"/>
</dbReference>
<dbReference type="SMART" id="SM00367">
    <property type="entry name" value="LRR_CC"/>
    <property type="match status" value="6"/>
</dbReference>
<name>A0A364NFB9_STELY</name>
<dbReference type="InterPro" id="IPR020846">
    <property type="entry name" value="MFS_dom"/>
</dbReference>
<dbReference type="GO" id="GO:0022857">
    <property type="term" value="F:transmembrane transporter activity"/>
    <property type="evidence" value="ECO:0007669"/>
    <property type="project" value="InterPro"/>
</dbReference>
<feature type="transmembrane region" description="Helical" evidence="7">
    <location>
        <begin position="85"/>
        <end position="107"/>
    </location>
</feature>